<evidence type="ECO:0000313" key="1">
    <source>
        <dbReference type="EMBL" id="KIP09908.1"/>
    </source>
</evidence>
<dbReference type="AlphaFoldDB" id="A0A0C3PRN1"/>
<reference evidence="1 2" key="1">
    <citation type="journal article" date="2014" name="PLoS Genet.">
        <title>Analysis of the Phlebiopsis gigantea genome, transcriptome and secretome provides insight into its pioneer colonization strategies of wood.</title>
        <authorList>
            <person name="Hori C."/>
            <person name="Ishida T."/>
            <person name="Igarashi K."/>
            <person name="Samejima M."/>
            <person name="Suzuki H."/>
            <person name="Master E."/>
            <person name="Ferreira P."/>
            <person name="Ruiz-Duenas F.J."/>
            <person name="Held B."/>
            <person name="Canessa P."/>
            <person name="Larrondo L.F."/>
            <person name="Schmoll M."/>
            <person name="Druzhinina I.S."/>
            <person name="Kubicek C.P."/>
            <person name="Gaskell J.A."/>
            <person name="Kersten P."/>
            <person name="St John F."/>
            <person name="Glasner J."/>
            <person name="Sabat G."/>
            <person name="Splinter BonDurant S."/>
            <person name="Syed K."/>
            <person name="Yadav J."/>
            <person name="Mgbeahuruike A.C."/>
            <person name="Kovalchuk A."/>
            <person name="Asiegbu F.O."/>
            <person name="Lackner G."/>
            <person name="Hoffmeister D."/>
            <person name="Rencoret J."/>
            <person name="Gutierrez A."/>
            <person name="Sun H."/>
            <person name="Lindquist E."/>
            <person name="Barry K."/>
            <person name="Riley R."/>
            <person name="Grigoriev I.V."/>
            <person name="Henrissat B."/>
            <person name="Kues U."/>
            <person name="Berka R.M."/>
            <person name="Martinez A.T."/>
            <person name="Covert S.F."/>
            <person name="Blanchette R.A."/>
            <person name="Cullen D."/>
        </authorList>
    </citation>
    <scope>NUCLEOTIDE SEQUENCE [LARGE SCALE GENOMIC DNA]</scope>
    <source>
        <strain evidence="1 2">11061_1 CR5-6</strain>
    </source>
</reference>
<keyword evidence="2" id="KW-1185">Reference proteome</keyword>
<dbReference type="EMBL" id="KN840460">
    <property type="protein sequence ID" value="KIP09908.1"/>
    <property type="molecule type" value="Genomic_DNA"/>
</dbReference>
<protein>
    <submittedName>
        <fullName evidence="1">Uncharacterized protein</fullName>
    </submittedName>
</protein>
<dbReference type="HOGENOM" id="CLU_2441612_0_0_1"/>
<accession>A0A0C3PRN1</accession>
<dbReference type="Proteomes" id="UP000053257">
    <property type="component" value="Unassembled WGS sequence"/>
</dbReference>
<name>A0A0C3PRN1_PHLG1</name>
<evidence type="ECO:0000313" key="2">
    <source>
        <dbReference type="Proteomes" id="UP000053257"/>
    </source>
</evidence>
<gene>
    <name evidence="1" type="ORF">PHLGIDRAFT_288174</name>
</gene>
<organism evidence="1 2">
    <name type="scientific">Phlebiopsis gigantea (strain 11061_1 CR5-6)</name>
    <name type="common">White-rot fungus</name>
    <name type="synonym">Peniophora gigantea</name>
    <dbReference type="NCBI Taxonomy" id="745531"/>
    <lineage>
        <taxon>Eukaryota</taxon>
        <taxon>Fungi</taxon>
        <taxon>Dikarya</taxon>
        <taxon>Basidiomycota</taxon>
        <taxon>Agaricomycotina</taxon>
        <taxon>Agaricomycetes</taxon>
        <taxon>Polyporales</taxon>
        <taxon>Phanerochaetaceae</taxon>
        <taxon>Phlebiopsis</taxon>
    </lineage>
</organism>
<proteinExistence type="predicted"/>
<sequence>MSSRRPRADIRCAVLVTTRVILYVLALVEQSKTLRCTALQEASEYLIEPKSKSLSGDHCYRTSPYCLFSVPHAQSSPALSTSAQPKQCSN</sequence>